<dbReference type="HOGENOM" id="CLU_119123_0_0_1"/>
<sequence>MAREEYELIQDTIAGNNILANTNFLGLRIRKVHADGFTLGIYADEESNFDESKNHWALVFETADKYIRLSMESRMNSRTGKHGVLVLHPQSYKGQSRTVVHRQTYSWKNPDITIKKLLEFTLTRGWHRYKMITTKDGAKKGCRYHLKTMLLGFEAAGWIGSKSDAGKRINDFLPYVYTRDDDNLDKTYISTKPIDVGHFCE</sequence>
<keyword evidence="3" id="KW-1185">Reference proteome</keyword>
<comment type="caution">
    <text evidence="2">The sequence shown here is derived from an EMBL/GenBank/DDBJ whole genome shotgun (WGS) entry which is preliminary data.</text>
</comment>
<dbReference type="AlphaFoldDB" id="A0A0B4GVH1"/>
<evidence type="ECO:0000313" key="2">
    <source>
        <dbReference type="EMBL" id="KID86723.1"/>
    </source>
</evidence>
<evidence type="ECO:0000259" key="1">
    <source>
        <dbReference type="Pfam" id="PF24968"/>
    </source>
</evidence>
<dbReference type="Pfam" id="PF24968">
    <property type="entry name" value="DUF7770"/>
    <property type="match status" value="1"/>
</dbReference>
<feature type="domain" description="DUF7770" evidence="1">
    <location>
        <begin position="48"/>
        <end position="200"/>
    </location>
</feature>
<protein>
    <recommendedName>
        <fullName evidence="1">DUF7770 domain-containing protein</fullName>
    </recommendedName>
</protein>
<evidence type="ECO:0000313" key="3">
    <source>
        <dbReference type="Proteomes" id="UP000031192"/>
    </source>
</evidence>
<accession>A0A0B4GVH1</accession>
<dbReference type="OrthoDB" id="5149939at2759"/>
<reference evidence="2 3" key="1">
    <citation type="journal article" date="2014" name="Proc. Natl. Acad. Sci. U.S.A.">
        <title>Trajectory and genomic determinants of fungal-pathogen speciation and host adaptation.</title>
        <authorList>
            <person name="Hu X."/>
            <person name="Xiao G."/>
            <person name="Zheng P."/>
            <person name="Shang Y."/>
            <person name="Su Y."/>
            <person name="Zhang X."/>
            <person name="Liu X."/>
            <person name="Zhan S."/>
            <person name="St Leger R.J."/>
            <person name="Wang C."/>
        </authorList>
    </citation>
    <scope>NUCLEOTIDE SEQUENCE [LARGE SCALE GENOMIC DNA]</scope>
    <source>
        <strain evidence="2 3">ARSEF 977</strain>
    </source>
</reference>
<dbReference type="EMBL" id="AZNH01000020">
    <property type="protein sequence ID" value="KID86723.1"/>
    <property type="molecule type" value="Genomic_DNA"/>
</dbReference>
<gene>
    <name evidence="2" type="ORF">MGU_06195</name>
</gene>
<proteinExistence type="predicted"/>
<organism evidence="2 3">
    <name type="scientific">Metarhizium guizhouense (strain ARSEF 977)</name>
    <dbReference type="NCBI Taxonomy" id="1276136"/>
    <lineage>
        <taxon>Eukaryota</taxon>
        <taxon>Fungi</taxon>
        <taxon>Dikarya</taxon>
        <taxon>Ascomycota</taxon>
        <taxon>Pezizomycotina</taxon>
        <taxon>Sordariomycetes</taxon>
        <taxon>Hypocreomycetidae</taxon>
        <taxon>Hypocreales</taxon>
        <taxon>Clavicipitaceae</taxon>
        <taxon>Metarhizium</taxon>
    </lineage>
</organism>
<dbReference type="Proteomes" id="UP000031192">
    <property type="component" value="Unassembled WGS sequence"/>
</dbReference>
<dbReference type="InterPro" id="IPR056672">
    <property type="entry name" value="DUF7770"/>
</dbReference>
<name>A0A0B4GVH1_METGA</name>